<reference evidence="2 3" key="1">
    <citation type="submission" date="2020-08" db="EMBL/GenBank/DDBJ databases">
        <title>Genomic Encyclopedia of Type Strains, Phase IV (KMG-IV): sequencing the most valuable type-strain genomes for metagenomic binning, comparative biology and taxonomic classification.</title>
        <authorList>
            <person name="Goeker M."/>
        </authorList>
    </citation>
    <scope>NUCLEOTIDE SEQUENCE [LARGE SCALE GENOMIC DNA]</scope>
    <source>
        <strain evidence="2 3">YC6723</strain>
    </source>
</reference>
<name>A0A840F9U1_9SPHN</name>
<accession>A0A840F9U1</accession>
<keyword evidence="3" id="KW-1185">Reference proteome</keyword>
<evidence type="ECO:0000256" key="1">
    <source>
        <dbReference type="SAM" id="SignalP"/>
    </source>
</evidence>
<feature type="signal peptide" evidence="1">
    <location>
        <begin position="1"/>
        <end position="18"/>
    </location>
</feature>
<protein>
    <submittedName>
        <fullName evidence="2">Uncharacterized protein</fullName>
    </submittedName>
</protein>
<organism evidence="2 3">
    <name type="scientific">Sphingomonas jinjuensis</name>
    <dbReference type="NCBI Taxonomy" id="535907"/>
    <lineage>
        <taxon>Bacteria</taxon>
        <taxon>Pseudomonadati</taxon>
        <taxon>Pseudomonadota</taxon>
        <taxon>Alphaproteobacteria</taxon>
        <taxon>Sphingomonadales</taxon>
        <taxon>Sphingomonadaceae</taxon>
        <taxon>Sphingomonas</taxon>
    </lineage>
</organism>
<dbReference type="RefSeq" id="WP_183985634.1">
    <property type="nucleotide sequence ID" value="NZ_JACIEV010000008.1"/>
</dbReference>
<dbReference type="AlphaFoldDB" id="A0A840F9U1"/>
<keyword evidence="1" id="KW-0732">Signal</keyword>
<proteinExistence type="predicted"/>
<evidence type="ECO:0000313" key="3">
    <source>
        <dbReference type="Proteomes" id="UP000529795"/>
    </source>
</evidence>
<dbReference type="EMBL" id="JACIEV010000008">
    <property type="protein sequence ID" value="MBB4154770.1"/>
    <property type="molecule type" value="Genomic_DNA"/>
</dbReference>
<sequence>MRRVFPAAVLVVSSPAGADALQDQLVARMRTIDTSDVAFTQTTRVEQIGGKTREFVTRYDPAKPQAARWSVVSVDGHPPTDKERADTLKAARGGPLPSYAKLAQWFGAAATRTANGGAIVYRFAALPKGTVKIGNHDASADTSAEAVVSGSGAQAYVERVRFSLREGFRMMLVAKVEGYAFTSTYAPLADGRVFPVAVDGDISGSMMGKSGSIKTRIRYIAAK</sequence>
<gene>
    <name evidence="2" type="ORF">GGQ80_002686</name>
</gene>
<comment type="caution">
    <text evidence="2">The sequence shown here is derived from an EMBL/GenBank/DDBJ whole genome shotgun (WGS) entry which is preliminary data.</text>
</comment>
<feature type="chain" id="PRO_5032524258" evidence="1">
    <location>
        <begin position="19"/>
        <end position="223"/>
    </location>
</feature>
<evidence type="ECO:0000313" key="2">
    <source>
        <dbReference type="EMBL" id="MBB4154770.1"/>
    </source>
</evidence>
<dbReference type="Proteomes" id="UP000529795">
    <property type="component" value="Unassembled WGS sequence"/>
</dbReference>